<dbReference type="PANTHER" id="PTHR10422:SF18">
    <property type="entry name" value="CYTOCHROME C OXIDASE SUBUNIT 1"/>
    <property type="match status" value="1"/>
</dbReference>
<evidence type="ECO:0000256" key="1">
    <source>
        <dbReference type="SAM" id="Phobius"/>
    </source>
</evidence>
<feature type="transmembrane region" description="Helical" evidence="1">
    <location>
        <begin position="147"/>
        <end position="169"/>
    </location>
</feature>
<feature type="transmembrane region" description="Helical" evidence="1">
    <location>
        <begin position="374"/>
        <end position="396"/>
    </location>
</feature>
<evidence type="ECO:0000313" key="3">
    <source>
        <dbReference type="EMBL" id="NUB91566.1"/>
    </source>
</evidence>
<evidence type="ECO:0000313" key="4">
    <source>
        <dbReference type="Proteomes" id="UP000728647"/>
    </source>
</evidence>
<dbReference type="GO" id="GO:0020037">
    <property type="term" value="F:heme binding"/>
    <property type="evidence" value="ECO:0007669"/>
    <property type="project" value="InterPro"/>
</dbReference>
<dbReference type="AlphaFoldDB" id="A0A8J8GKY6"/>
<dbReference type="GO" id="GO:0016020">
    <property type="term" value="C:membrane"/>
    <property type="evidence" value="ECO:0007669"/>
    <property type="project" value="InterPro"/>
</dbReference>
<name>A0A8J8GKY6_9EURY</name>
<dbReference type="Gene3D" id="1.20.210.10">
    <property type="entry name" value="Cytochrome c oxidase-like, subunit I domain"/>
    <property type="match status" value="1"/>
</dbReference>
<keyword evidence="1" id="KW-0472">Membrane</keyword>
<feature type="transmembrane region" description="Helical" evidence="1">
    <location>
        <begin position="338"/>
        <end position="362"/>
    </location>
</feature>
<dbReference type="InterPro" id="IPR036927">
    <property type="entry name" value="Cyt_c_oxase-like_su1_sf"/>
</dbReference>
<feature type="transmembrane region" description="Helical" evidence="1">
    <location>
        <begin position="271"/>
        <end position="292"/>
    </location>
</feature>
<sequence>MTRSTGRSNVDHRRLARWHLALALVMGLWGGLDALFLRTALVTPTLGRLTAETYNAFFTTHGLTMLFLFALPAIWGAAYVAVPPLIEADDVAAPALGAVAFWLQVPAALSIRAGTIGGILGVAGLEPVASGWTLYPPLSVLSANPAVDALLVGLALVAVGTTLTAWTLLRTILREREVRWLEVDTFTWTVLTAAAMSLLAFPVLAATVALVLADRTLATGFLLGGGGPLVWQHLFWFFAHPLVYIVVLLPMGIVSHVLPRFAGRRLFGHRSSVYSTLAIGVVSFTVWAHHMFVTGMSLPVRTVFMLTTLAVALPSSAKLCTWLVTLWGGSIRYTAPMLASLAAVGFFVVGGVTGVFLAVVPINVRYTGTYYVVAHFHLLFAGFVALALVAGAYYWFPLLTGRRLEPGLARLHVWLTVVGVAVTFGALLLVGLAQLPRRVATYPAAYAPLHQLATVGAYVIAAGQAVFLANLARSLWIGGPAPDDPWALESGPSHTREWK</sequence>
<feature type="domain" description="Cytochrome oxidase subunit I profile" evidence="2">
    <location>
        <begin position="1"/>
        <end position="499"/>
    </location>
</feature>
<dbReference type="InterPro" id="IPR000883">
    <property type="entry name" value="Cyt_C_Oxase_1"/>
</dbReference>
<feature type="transmembrane region" description="Helical" evidence="1">
    <location>
        <begin position="304"/>
        <end position="326"/>
    </location>
</feature>
<feature type="transmembrane region" description="Helical" evidence="1">
    <location>
        <begin position="20"/>
        <end position="41"/>
    </location>
</feature>
<reference evidence="3" key="1">
    <citation type="submission" date="2020-06" db="EMBL/GenBank/DDBJ databases">
        <title>Haloterrigena sp. nov., an extremely halophilic archaeon isolated from a saline sediment.</title>
        <authorList>
            <person name="Liu B.-B."/>
        </authorList>
    </citation>
    <scope>NUCLEOTIDE SEQUENCE</scope>
    <source>
        <strain evidence="3">SYSU A121-1</strain>
    </source>
</reference>
<comment type="caution">
    <text evidence="3">The sequence shown here is derived from an EMBL/GenBank/DDBJ whole genome shotgun (WGS) entry which is preliminary data.</text>
</comment>
<dbReference type="SUPFAM" id="SSF81442">
    <property type="entry name" value="Cytochrome c oxidase subunit I-like"/>
    <property type="match status" value="1"/>
</dbReference>
<feature type="transmembrane region" description="Helical" evidence="1">
    <location>
        <begin position="452"/>
        <end position="472"/>
    </location>
</feature>
<keyword evidence="1" id="KW-0812">Transmembrane</keyword>
<dbReference type="RefSeq" id="WP_174702062.1">
    <property type="nucleotide sequence ID" value="NZ_JABURA010000001.1"/>
</dbReference>
<gene>
    <name evidence="3" type="ORF">HT576_11130</name>
</gene>
<dbReference type="GO" id="GO:0022904">
    <property type="term" value="P:respiratory electron transport chain"/>
    <property type="evidence" value="ECO:0007669"/>
    <property type="project" value="TreeGrafter"/>
</dbReference>
<organism evidence="3 4">
    <name type="scientific">Haloterrigena gelatinilytica</name>
    <dbReference type="NCBI Taxonomy" id="2741724"/>
    <lineage>
        <taxon>Archaea</taxon>
        <taxon>Methanobacteriati</taxon>
        <taxon>Methanobacteriota</taxon>
        <taxon>Stenosarchaea group</taxon>
        <taxon>Halobacteria</taxon>
        <taxon>Halobacteriales</taxon>
        <taxon>Natrialbaceae</taxon>
        <taxon>Haloterrigena</taxon>
    </lineage>
</organism>
<dbReference type="EMBL" id="JABURA010000001">
    <property type="protein sequence ID" value="NUB91566.1"/>
    <property type="molecule type" value="Genomic_DNA"/>
</dbReference>
<dbReference type="Proteomes" id="UP000728647">
    <property type="component" value="Unassembled WGS sequence"/>
</dbReference>
<dbReference type="Pfam" id="PF00115">
    <property type="entry name" value="COX1"/>
    <property type="match status" value="1"/>
</dbReference>
<feature type="transmembrane region" description="Helical" evidence="1">
    <location>
        <begin position="53"/>
        <end position="79"/>
    </location>
</feature>
<dbReference type="GO" id="GO:0015990">
    <property type="term" value="P:electron transport coupled proton transport"/>
    <property type="evidence" value="ECO:0007669"/>
    <property type="project" value="TreeGrafter"/>
</dbReference>
<evidence type="ECO:0000259" key="2">
    <source>
        <dbReference type="PROSITE" id="PS50855"/>
    </source>
</evidence>
<feature type="transmembrane region" description="Helical" evidence="1">
    <location>
        <begin position="233"/>
        <end position="259"/>
    </location>
</feature>
<dbReference type="PROSITE" id="PS50855">
    <property type="entry name" value="COX1"/>
    <property type="match status" value="1"/>
</dbReference>
<feature type="transmembrane region" description="Helical" evidence="1">
    <location>
        <begin position="190"/>
        <end position="213"/>
    </location>
</feature>
<dbReference type="GO" id="GO:0009060">
    <property type="term" value="P:aerobic respiration"/>
    <property type="evidence" value="ECO:0007669"/>
    <property type="project" value="InterPro"/>
</dbReference>
<keyword evidence="1" id="KW-1133">Transmembrane helix</keyword>
<dbReference type="GO" id="GO:0004129">
    <property type="term" value="F:cytochrome-c oxidase activity"/>
    <property type="evidence" value="ECO:0007669"/>
    <property type="project" value="InterPro"/>
</dbReference>
<dbReference type="PRINTS" id="PR01165">
    <property type="entry name" value="CYCOXIDASEI"/>
</dbReference>
<accession>A0A8J8GKY6</accession>
<protein>
    <submittedName>
        <fullName evidence="3">Cbb3-type cytochrome c oxidase subunit I</fullName>
    </submittedName>
</protein>
<proteinExistence type="predicted"/>
<feature type="transmembrane region" description="Helical" evidence="1">
    <location>
        <begin position="116"/>
        <end position="135"/>
    </location>
</feature>
<feature type="transmembrane region" description="Helical" evidence="1">
    <location>
        <begin position="408"/>
        <end position="432"/>
    </location>
</feature>
<dbReference type="PANTHER" id="PTHR10422">
    <property type="entry name" value="CYTOCHROME C OXIDASE SUBUNIT 1"/>
    <property type="match status" value="1"/>
</dbReference>
<dbReference type="InterPro" id="IPR023616">
    <property type="entry name" value="Cyt_c_oxase-like_su1_dom"/>
</dbReference>